<dbReference type="SMR" id="G8CP48"/>
<name>G8CP48_PSEAI</name>
<keyword evidence="1" id="KW-0614">Plasmid</keyword>
<protein>
    <submittedName>
        <fullName evidence="1">Uncharacterized protein</fullName>
    </submittedName>
</protein>
<geneLocation type="plasmid" evidence="1">
    <name>pUM505</name>
</geneLocation>
<dbReference type="AlphaFoldDB" id="G8CP48"/>
<evidence type="ECO:0000313" key="1">
    <source>
        <dbReference type="EMBL" id="AEQ93508.1"/>
    </source>
</evidence>
<proteinExistence type="predicted"/>
<organism evidence="1">
    <name type="scientific">Pseudomonas aeruginosa</name>
    <dbReference type="NCBI Taxonomy" id="287"/>
    <lineage>
        <taxon>Bacteria</taxon>
        <taxon>Pseudomonadati</taxon>
        <taxon>Pseudomonadota</taxon>
        <taxon>Gammaproteobacteria</taxon>
        <taxon>Pseudomonadales</taxon>
        <taxon>Pseudomonadaceae</taxon>
        <taxon>Pseudomonas</taxon>
    </lineage>
</organism>
<dbReference type="RefSeq" id="WP_033179073.1">
    <property type="nucleotide sequence ID" value="NC_016138.1"/>
</dbReference>
<sequence>METTPIVLFELDVAVPAQQFRIEYTLVDKGGLPVVPEFLLRLLKISALMPAEIAKYFGFSAKELSVAMIPFIKNGEIRIRPDGKAELTEIGLRLFSEGHETPIVKRKEERQQTFTFDLLAFSYLGRSLKSVESKRTLELQAATETLTESCRSAVEAFMGQLYDIHRMGHLGGQQQERLPPELYKVAETQKVREGWEILVERAAIDANARQVRFIALEGLRENEAYLRQRTEQLSRQTATENFELVLRLVDMLGDADSYDFLRSGGLDLQAFNATAASAINSDTRIFGSLQLQENWNKVFSLLGKHRKELKRTHQGEPLKLTWLAPASHGLWGKSARHGEICSAFNELSDAKAQRGKGENIFEVKVLIPLSGDRDMQGIKRARSDCSEAKKLLCGFVESEILAPIEAIILEGRLAVVLYHLVIPEISQVPIPFGFVTENENRVDMLARLINSTLEEYVSGNTPRFLGPIEKSKKQ</sequence>
<accession>G8CP48</accession>
<dbReference type="EMBL" id="HM560971">
    <property type="protein sequence ID" value="AEQ93508.1"/>
    <property type="molecule type" value="Genomic_DNA"/>
</dbReference>
<reference evidence="1" key="1">
    <citation type="journal article" date="2011" name="Plasmid">
        <title>Nucleotide sequence of Pseudomonas aeruginosa conjugative plasmid pUM505 containing virulence and heavy-metal resistance genes.</title>
        <authorList>
            <person name="Ramirez-Diaz M.I."/>
            <person name="Diaz-Magana A."/>
            <person name="Meza-Carmen V."/>
            <person name="Johnstone L."/>
            <person name="Cervantes C."/>
            <person name="Rensing C."/>
        </authorList>
    </citation>
    <scope>NUCLEOTIDE SEQUENCE</scope>
    <source>
        <plasmid evidence="1">pUM505</plasmid>
    </source>
</reference>